<protein>
    <submittedName>
        <fullName evidence="1">Cation diffusion facilitator family metal ion</fullName>
    </submittedName>
</protein>
<evidence type="ECO:0000313" key="2">
    <source>
        <dbReference type="Proteomes" id="UP001165186"/>
    </source>
</evidence>
<sequence>MQGIRTNLLQPSNAYSEISSFWKQPSDAVPLILYHSSHGANLDVNPLPCHSHNDYWRKVPLFDALSYGCASVEADIWLPLQSEDRIQDNILIKNIELRVGHTRDSLDPDRTLDSLYLAPLFRMLYEQTSPDDEPTAGVFRSSPSTTLVLLIDFKPSEDPAAVWRALQIHLMTFRSQKWLTYWDREEGVRVTGPLTVVATGDVPFEEIAASPHGDVFYDAPLDKLATDDRFNESNSHYASASLKDVVGGISLGQSLSSDQMHKLESAVGVARERGLVVRAWGIPSWPVATRNKIWEQLLEAGVGVLNVDSFETATKKDWRLCKIAGIEMCN</sequence>
<proteinExistence type="predicted"/>
<gene>
    <name evidence="1" type="primary">g10968</name>
    <name evidence="1" type="ORF">NpPPO83_00010968</name>
</gene>
<organism evidence="1 2">
    <name type="scientific">Neofusicoccum parvum</name>
    <dbReference type="NCBI Taxonomy" id="310453"/>
    <lineage>
        <taxon>Eukaryota</taxon>
        <taxon>Fungi</taxon>
        <taxon>Dikarya</taxon>
        <taxon>Ascomycota</taxon>
        <taxon>Pezizomycotina</taxon>
        <taxon>Dothideomycetes</taxon>
        <taxon>Dothideomycetes incertae sedis</taxon>
        <taxon>Botryosphaeriales</taxon>
        <taxon>Botryosphaeriaceae</taxon>
        <taxon>Neofusicoccum</taxon>
    </lineage>
</organism>
<evidence type="ECO:0000313" key="1">
    <source>
        <dbReference type="EMBL" id="GME38296.1"/>
    </source>
</evidence>
<accession>A0ACB5SFN0</accession>
<comment type="caution">
    <text evidence="1">The sequence shown here is derived from an EMBL/GenBank/DDBJ whole genome shotgun (WGS) entry which is preliminary data.</text>
</comment>
<keyword evidence="2" id="KW-1185">Reference proteome</keyword>
<name>A0ACB5SFN0_9PEZI</name>
<dbReference type="EMBL" id="BSXG01000083">
    <property type="protein sequence ID" value="GME38296.1"/>
    <property type="molecule type" value="Genomic_DNA"/>
</dbReference>
<reference evidence="1" key="1">
    <citation type="submission" date="2024-09" db="EMBL/GenBank/DDBJ databases">
        <title>Draft Genome Sequences of Neofusicoccum parvum.</title>
        <authorList>
            <person name="Ashida A."/>
            <person name="Camagna M."/>
            <person name="Tanaka A."/>
            <person name="Takemoto D."/>
        </authorList>
    </citation>
    <scope>NUCLEOTIDE SEQUENCE</scope>
    <source>
        <strain evidence="1">PPO83</strain>
    </source>
</reference>
<dbReference type="Proteomes" id="UP001165186">
    <property type="component" value="Unassembled WGS sequence"/>
</dbReference>